<reference evidence="4" key="3">
    <citation type="submission" date="2018-07" db="EMBL/GenBank/DDBJ databases">
        <title>WGS assembly of Glycine max.</title>
        <authorList>
            <person name="Schmutz J."/>
            <person name="Cannon S."/>
            <person name="Schlueter J."/>
            <person name="Ma J."/>
            <person name="Mitros T."/>
            <person name="Nelson W."/>
            <person name="Hyten D."/>
            <person name="Song Q."/>
            <person name="Thelen J."/>
            <person name="Cheng J."/>
            <person name="Xu D."/>
            <person name="Hellsten U."/>
            <person name="May G."/>
            <person name="Yu Y."/>
            <person name="Sakurai T."/>
            <person name="Umezawa T."/>
            <person name="Bhattacharyya M."/>
            <person name="Sandhu D."/>
            <person name="Valliyodan B."/>
            <person name="Lindquist E."/>
            <person name="Peto M."/>
            <person name="Grant D."/>
            <person name="Shu S."/>
            <person name="Goodstein D."/>
            <person name="Barry K."/>
            <person name="Futrell-Griggs M."/>
            <person name="Abernathy B."/>
            <person name="Du J."/>
            <person name="Tian Z."/>
            <person name="Zhu L."/>
            <person name="Gill N."/>
            <person name="Joshi T."/>
            <person name="Libault M."/>
            <person name="Sethuraman A."/>
            <person name="Zhang X."/>
            <person name="Shinozaki K."/>
            <person name="Nguyen H."/>
            <person name="Wing R."/>
            <person name="Cregan P."/>
            <person name="Specht J."/>
            <person name="Grimwood J."/>
            <person name="Rokhsar D."/>
            <person name="Stacey G."/>
            <person name="Shoemaker R."/>
            <person name="Jackson S."/>
        </authorList>
    </citation>
    <scope>NUCLEOTIDE SEQUENCE</scope>
    <source>
        <tissue evidence="4">Callus</tissue>
    </source>
</reference>
<dbReference type="InParanoid" id="A0A0R0EKT5"/>
<keyword evidence="2" id="KW-0539">Nucleus</keyword>
<protein>
    <recommendedName>
        <fullName evidence="3">ENT domain-containing protein</fullName>
    </recommendedName>
</protein>
<dbReference type="OMA" id="EHQIHYL"/>
<evidence type="ECO:0000313" key="5">
    <source>
        <dbReference type="EnsemblPlants" id="KRG94907"/>
    </source>
</evidence>
<feature type="domain" description="ENT" evidence="3">
    <location>
        <begin position="24"/>
        <end position="113"/>
    </location>
</feature>
<name>A0A0R0EKT5_SOYBN</name>
<accession>A0A0R0EKT5</accession>
<dbReference type="PANTHER" id="PTHR33432">
    <property type="entry name" value="PROTEIN EMSY-LIKE 4"/>
    <property type="match status" value="1"/>
</dbReference>
<dbReference type="Pfam" id="PF03735">
    <property type="entry name" value="ENT"/>
    <property type="match status" value="1"/>
</dbReference>
<dbReference type="Proteomes" id="UP000008827">
    <property type="component" value="Chromosome 19"/>
</dbReference>
<dbReference type="GO" id="GO:0005634">
    <property type="term" value="C:nucleus"/>
    <property type="evidence" value="ECO:0007669"/>
    <property type="project" value="UniProtKB-SubCell"/>
</dbReference>
<evidence type="ECO:0000313" key="6">
    <source>
        <dbReference type="Proteomes" id="UP000008827"/>
    </source>
</evidence>
<dbReference type="Gramene" id="KRG94907">
    <property type="protein sequence ID" value="KRG94907"/>
    <property type="gene ID" value="GLYMA_19G117000"/>
</dbReference>
<dbReference type="GO" id="GO:0050832">
    <property type="term" value="P:defense response to fungus"/>
    <property type="evidence" value="ECO:0007669"/>
    <property type="project" value="InterPro"/>
</dbReference>
<dbReference type="InterPro" id="IPR033485">
    <property type="entry name" value="EMSY-LIKE_plant"/>
</dbReference>
<dbReference type="EMBL" id="CM000852">
    <property type="protein sequence ID" value="KRG94907.1"/>
    <property type="molecule type" value="Genomic_DNA"/>
</dbReference>
<evidence type="ECO:0000313" key="4">
    <source>
        <dbReference type="EMBL" id="KRG94907.1"/>
    </source>
</evidence>
<organism evidence="4">
    <name type="scientific">Glycine max</name>
    <name type="common">Soybean</name>
    <name type="synonym">Glycine hispida</name>
    <dbReference type="NCBI Taxonomy" id="3847"/>
    <lineage>
        <taxon>Eukaryota</taxon>
        <taxon>Viridiplantae</taxon>
        <taxon>Streptophyta</taxon>
        <taxon>Embryophyta</taxon>
        <taxon>Tracheophyta</taxon>
        <taxon>Spermatophyta</taxon>
        <taxon>Magnoliopsida</taxon>
        <taxon>eudicotyledons</taxon>
        <taxon>Gunneridae</taxon>
        <taxon>Pentapetalae</taxon>
        <taxon>rosids</taxon>
        <taxon>fabids</taxon>
        <taxon>Fabales</taxon>
        <taxon>Fabaceae</taxon>
        <taxon>Papilionoideae</taxon>
        <taxon>50 kb inversion clade</taxon>
        <taxon>NPAAA clade</taxon>
        <taxon>indigoferoid/millettioid clade</taxon>
        <taxon>Phaseoleae</taxon>
        <taxon>Glycine</taxon>
        <taxon>Glycine subgen. Soja</taxon>
    </lineage>
</organism>
<dbReference type="SMR" id="A0A0R0EKT5"/>
<reference evidence="4 5" key="1">
    <citation type="journal article" date="2010" name="Nature">
        <title>Genome sequence of the palaeopolyploid soybean.</title>
        <authorList>
            <person name="Schmutz J."/>
            <person name="Cannon S.B."/>
            <person name="Schlueter J."/>
            <person name="Ma J."/>
            <person name="Mitros T."/>
            <person name="Nelson W."/>
            <person name="Hyten D.L."/>
            <person name="Song Q."/>
            <person name="Thelen J.J."/>
            <person name="Cheng J."/>
            <person name="Xu D."/>
            <person name="Hellsten U."/>
            <person name="May G.D."/>
            <person name="Yu Y."/>
            <person name="Sakurai T."/>
            <person name="Umezawa T."/>
            <person name="Bhattacharyya M.K."/>
            <person name="Sandhu D."/>
            <person name="Valliyodan B."/>
            <person name="Lindquist E."/>
            <person name="Peto M."/>
            <person name="Grant D."/>
            <person name="Shu S."/>
            <person name="Goodstein D."/>
            <person name="Barry K."/>
            <person name="Futrell-Griggs M."/>
            <person name="Abernathy B."/>
            <person name="Du J."/>
            <person name="Tian Z."/>
            <person name="Zhu L."/>
            <person name="Gill N."/>
            <person name="Joshi T."/>
            <person name="Libault M."/>
            <person name="Sethuraman A."/>
            <person name="Zhang X.-C."/>
            <person name="Shinozaki K."/>
            <person name="Nguyen H.T."/>
            <person name="Wing R.A."/>
            <person name="Cregan P."/>
            <person name="Specht J."/>
            <person name="Grimwood J."/>
            <person name="Rokhsar D."/>
            <person name="Stacey G."/>
            <person name="Shoemaker R.C."/>
            <person name="Jackson S.A."/>
        </authorList>
    </citation>
    <scope>NUCLEOTIDE SEQUENCE [LARGE SCALE GENOMIC DNA]</scope>
    <source>
        <strain evidence="5">cv. Williams 82</strain>
        <tissue evidence="4">Callus</tissue>
    </source>
</reference>
<comment type="subcellular location">
    <subcellularLocation>
        <location evidence="1">Nucleus</location>
    </subcellularLocation>
</comment>
<dbReference type="InterPro" id="IPR005491">
    <property type="entry name" value="ENT_dom"/>
</dbReference>
<gene>
    <name evidence="4" type="ORF">GLYMA_19G117000</name>
</gene>
<dbReference type="PaxDb" id="3847-GLYMA19G29510.3"/>
<dbReference type="SMART" id="SM01191">
    <property type="entry name" value="ENT"/>
    <property type="match status" value="1"/>
</dbReference>
<dbReference type="InterPro" id="IPR036142">
    <property type="entry name" value="ENT_dom-like_sf"/>
</dbReference>
<proteinExistence type="predicted"/>
<evidence type="ECO:0000259" key="3">
    <source>
        <dbReference type="PROSITE" id="PS51138"/>
    </source>
</evidence>
<dbReference type="PROSITE" id="PS51138">
    <property type="entry name" value="ENT"/>
    <property type="match status" value="1"/>
</dbReference>
<keyword evidence="6" id="KW-1185">Reference proteome</keyword>
<evidence type="ECO:0000256" key="1">
    <source>
        <dbReference type="ARBA" id="ARBA00004123"/>
    </source>
</evidence>
<reference evidence="5" key="2">
    <citation type="submission" date="2018-02" db="UniProtKB">
        <authorList>
            <consortium name="EnsemblPlants"/>
        </authorList>
    </citation>
    <scope>IDENTIFICATION</scope>
    <source>
        <strain evidence="5">Williams 82</strain>
    </source>
</reference>
<dbReference type="PANTHER" id="PTHR33432:SF22">
    <property type="entry name" value="OS10G0436850 PROTEIN"/>
    <property type="match status" value="1"/>
</dbReference>
<evidence type="ECO:0000256" key="2">
    <source>
        <dbReference type="ARBA" id="ARBA00023242"/>
    </source>
</evidence>
<sequence>MHYVTGVLLTLATEPHGIRGVMDLEHQIHYLETEAYSSILKAFIAQSDLLTWGKEGLMTELRKELNVTDIEHGEILLKINSDQLIKQIREQRKLASQAKDYIKPSAPDCVCASMGNSVIRMKTPSSAAFYTQKKMSHCQASLISTPIPSPMPPKFNDDPLNAEFAHGNVQQSMEMLNCNVQLPPVGGGRGLKGKYPLQKDLHRSHLVKLKKRSDLIQLRATDRVIHDVKKMLFSRGKPDPVDIERAKRTLTEQEIAITEALGKVANVLERGDAPNQMQRYELSKNTPGGQEMMIHANFRELIGNGRLNKHGVHSDLCS</sequence>
<dbReference type="Gene3D" id="1.10.1240.40">
    <property type="entry name" value="ENT domain"/>
    <property type="match status" value="1"/>
</dbReference>
<dbReference type="AlphaFoldDB" id="A0A0R0EKT5"/>
<dbReference type="EnsemblPlants" id="KRG94907">
    <property type="protein sequence ID" value="KRG94907"/>
    <property type="gene ID" value="GLYMA_19G117000"/>
</dbReference>
<dbReference type="SUPFAM" id="SSF158639">
    <property type="entry name" value="ENT-like"/>
    <property type="match status" value="1"/>
</dbReference>